<dbReference type="OrthoDB" id="9791045at2"/>
<evidence type="ECO:0000256" key="1">
    <source>
        <dbReference type="ARBA" id="ARBA00022729"/>
    </source>
</evidence>
<reference evidence="3" key="1">
    <citation type="submission" date="2016-10" db="EMBL/GenBank/DDBJ databases">
        <authorList>
            <person name="Varghese N."/>
            <person name="Submissions S."/>
        </authorList>
    </citation>
    <scope>NUCLEOTIDE SEQUENCE [LARGE SCALE GENOMIC DNA]</scope>
    <source>
        <strain evidence="3">DSM 11005</strain>
    </source>
</reference>
<dbReference type="SUPFAM" id="SSF53850">
    <property type="entry name" value="Periplasmic binding protein-like II"/>
    <property type="match status" value="1"/>
</dbReference>
<dbReference type="PANTHER" id="PTHR30006:SF2">
    <property type="entry name" value="ABC TRANSPORTER SUBSTRATE-BINDING PROTEIN"/>
    <property type="match status" value="1"/>
</dbReference>
<accession>A0A1G6JHM4</accession>
<protein>
    <submittedName>
        <fullName evidence="2">Iron(III) transport system substrate-binding protein</fullName>
    </submittedName>
</protein>
<dbReference type="AlphaFoldDB" id="A0A1G6JHM4"/>
<dbReference type="PIRSF" id="PIRSF002825">
    <property type="entry name" value="CfbpA"/>
    <property type="match status" value="1"/>
</dbReference>
<proteinExistence type="predicted"/>
<dbReference type="InterPro" id="IPR026045">
    <property type="entry name" value="Ferric-bd"/>
</dbReference>
<dbReference type="GO" id="GO:0030976">
    <property type="term" value="F:thiamine pyrophosphate binding"/>
    <property type="evidence" value="ECO:0007669"/>
    <property type="project" value="TreeGrafter"/>
</dbReference>
<evidence type="ECO:0000313" key="2">
    <source>
        <dbReference type="EMBL" id="SDC18244.1"/>
    </source>
</evidence>
<keyword evidence="1" id="KW-0732">Signal</keyword>
<organism evidence="2 3">
    <name type="scientific">Succiniclasticum ruminis</name>
    <dbReference type="NCBI Taxonomy" id="40841"/>
    <lineage>
        <taxon>Bacteria</taxon>
        <taxon>Bacillati</taxon>
        <taxon>Bacillota</taxon>
        <taxon>Negativicutes</taxon>
        <taxon>Acidaminococcales</taxon>
        <taxon>Acidaminococcaceae</taxon>
        <taxon>Succiniclasticum</taxon>
    </lineage>
</organism>
<dbReference type="EMBL" id="FMYW01000003">
    <property type="protein sequence ID" value="SDC18244.1"/>
    <property type="molecule type" value="Genomic_DNA"/>
</dbReference>
<dbReference type="PANTHER" id="PTHR30006">
    <property type="entry name" value="THIAMINE-BINDING PERIPLASMIC PROTEIN-RELATED"/>
    <property type="match status" value="1"/>
</dbReference>
<dbReference type="GO" id="GO:0030975">
    <property type="term" value="F:thiamine binding"/>
    <property type="evidence" value="ECO:0007669"/>
    <property type="project" value="TreeGrafter"/>
</dbReference>
<dbReference type="Gene3D" id="3.40.190.10">
    <property type="entry name" value="Periplasmic binding protein-like II"/>
    <property type="match status" value="2"/>
</dbReference>
<gene>
    <name evidence="2" type="ORF">SAMN04487864_103125</name>
</gene>
<evidence type="ECO:0000313" key="3">
    <source>
        <dbReference type="Proteomes" id="UP000198943"/>
    </source>
</evidence>
<dbReference type="Proteomes" id="UP000198943">
    <property type="component" value="Unassembled WGS sequence"/>
</dbReference>
<dbReference type="GO" id="GO:0015888">
    <property type="term" value="P:thiamine transport"/>
    <property type="evidence" value="ECO:0007669"/>
    <property type="project" value="TreeGrafter"/>
</dbReference>
<name>A0A1G6JHM4_9FIRM</name>
<dbReference type="InterPro" id="IPR006059">
    <property type="entry name" value="SBP"/>
</dbReference>
<dbReference type="Pfam" id="PF13416">
    <property type="entry name" value="SBP_bac_8"/>
    <property type="match status" value="1"/>
</dbReference>
<keyword evidence="3" id="KW-1185">Reference proteome</keyword>
<dbReference type="GO" id="GO:0030288">
    <property type="term" value="C:outer membrane-bounded periplasmic space"/>
    <property type="evidence" value="ECO:0007669"/>
    <property type="project" value="TreeGrafter"/>
</dbReference>
<dbReference type="PROSITE" id="PS51257">
    <property type="entry name" value="PROKAR_LIPOPROTEIN"/>
    <property type="match status" value="1"/>
</dbReference>
<sequence>MKKSVAFLATAVLSLSMLFSGCGGGDKKAEGPKADNAAKELTVYTARSESLNNAVIKNFEKDTGIKVNVVVAGTGEVVKRVASEKANPLGDVLWAGSEAMLASKKELFMEYVSKEDPNMMEEFRNTTKLFTPAFSDPTVMIVNKKMKGDMKIEGFGDLLNPALKDKIAFGDPVNSSSAFQSLVVMLYDMGNGDPFSKEAWDYCDKFLKQLNGKMMNSSSQVYKGVAGGEYIVGLTWEDPAATLVKSGAPVEVVFPKEGALYAPQSVQIIKNCKHPENAKKFVDYMLSEKIQNLVGTTLTVRPLRKNAKLADYMTPASKIKIAPKFNEKWVSENKEKFTKEFTKHLEKSM</sequence>